<dbReference type="AlphaFoldDB" id="A0A0G0GZG7"/>
<comment type="caution">
    <text evidence="1">The sequence shown here is derived from an EMBL/GenBank/DDBJ whole genome shotgun (WGS) entry which is preliminary data.</text>
</comment>
<protein>
    <submittedName>
        <fullName evidence="1">Uncharacterized protein</fullName>
    </submittedName>
</protein>
<gene>
    <name evidence="1" type="ORF">US53_C0055G0004</name>
</gene>
<accession>A0A0G0GZG7</accession>
<reference evidence="1 2" key="1">
    <citation type="journal article" date="2015" name="Nature">
        <title>rRNA introns, odd ribosomes, and small enigmatic genomes across a large radiation of phyla.</title>
        <authorList>
            <person name="Brown C.T."/>
            <person name="Hug L.A."/>
            <person name="Thomas B.C."/>
            <person name="Sharon I."/>
            <person name="Castelle C.J."/>
            <person name="Singh A."/>
            <person name="Wilkins M.J."/>
            <person name="Williams K.H."/>
            <person name="Banfield J.F."/>
        </authorList>
    </citation>
    <scope>NUCLEOTIDE SEQUENCE [LARGE SCALE GENOMIC DNA]</scope>
</reference>
<proteinExistence type="predicted"/>
<name>A0A0G0GZG7_9BACT</name>
<dbReference type="EMBL" id="LBTI01000055">
    <property type="protein sequence ID" value="KKQ36373.1"/>
    <property type="molecule type" value="Genomic_DNA"/>
</dbReference>
<sequence>MGSFIEINDTLQIDAKQGFPKKLDIKRHLKKPFIAKGYEGKIFEFKNKHGIRIFHSPPVRVFFAQNIKGIWLYWGLVEIIELNFDMINKTTSGKYKIVKIFSPEEMKNAEDVLHNLNDKTYFRQNK</sequence>
<evidence type="ECO:0000313" key="2">
    <source>
        <dbReference type="Proteomes" id="UP000034591"/>
    </source>
</evidence>
<organism evidence="1 2">
    <name type="scientific">Candidatus Woesebacteria bacterium GW2011_GWA1_37_7</name>
    <dbReference type="NCBI Taxonomy" id="1618545"/>
    <lineage>
        <taxon>Bacteria</taxon>
        <taxon>Candidatus Woeseibacteriota</taxon>
    </lineage>
</organism>
<evidence type="ECO:0000313" key="1">
    <source>
        <dbReference type="EMBL" id="KKQ36373.1"/>
    </source>
</evidence>
<dbReference type="Proteomes" id="UP000034591">
    <property type="component" value="Unassembled WGS sequence"/>
</dbReference>